<reference evidence="3" key="1">
    <citation type="journal article" date="2010" name="Nat. Biotechnol.">
        <title>Draft genome sequence of the oilseed species Ricinus communis.</title>
        <authorList>
            <person name="Chan A.P."/>
            <person name="Crabtree J."/>
            <person name="Zhao Q."/>
            <person name="Lorenzi H."/>
            <person name="Orvis J."/>
            <person name="Puiu D."/>
            <person name="Melake-Berhan A."/>
            <person name="Jones K.M."/>
            <person name="Redman J."/>
            <person name="Chen G."/>
            <person name="Cahoon E.B."/>
            <person name="Gedil M."/>
            <person name="Stanke M."/>
            <person name="Haas B.J."/>
            <person name="Wortman J.R."/>
            <person name="Fraser-Liggett C.M."/>
            <person name="Ravel J."/>
            <person name="Rabinowicz P.D."/>
        </authorList>
    </citation>
    <scope>NUCLEOTIDE SEQUENCE [LARGE SCALE GENOMIC DNA]</scope>
    <source>
        <strain evidence="3">cv. Hale</strain>
    </source>
</reference>
<accession>B9SMQ5</accession>
<evidence type="ECO:0000256" key="1">
    <source>
        <dbReference type="SAM" id="Phobius"/>
    </source>
</evidence>
<dbReference type="InParanoid" id="B9SMQ5"/>
<keyword evidence="1" id="KW-1133">Transmembrane helix</keyword>
<protein>
    <submittedName>
        <fullName evidence="2">Uncharacterized protein</fullName>
    </submittedName>
</protein>
<name>B9SMQ5_RICCO</name>
<keyword evidence="3" id="KW-1185">Reference proteome</keyword>
<gene>
    <name evidence="2" type="ORF">RCOM_1627530</name>
</gene>
<dbReference type="AlphaFoldDB" id="B9SMQ5"/>
<sequence>MFAYRNQAISKFLLFFTVICRKRLKNPEDIKDILLKALDDLVSVNSLFTVAVFLGLSFASPDQLKSLEVNRPECDPDEKMGKQLVVYEVVSFSSFLLSSLVAKSLKLFLSLFYSKTTKCGKCDGETEDIEEKKDPIFHAGRGFMYSLSILASIVGVVFLTISMAYVVEMKVGRFSCDIRETRTAVIALCVLVPLALVVYIPSVSAALFYCVIES</sequence>
<dbReference type="PANTHER" id="PTHR33430">
    <property type="entry name" value="MATERNAL EFFECT EMBRYO ARREST PROTEIN"/>
    <property type="match status" value="1"/>
</dbReference>
<dbReference type="STRING" id="3988.B9SMQ5"/>
<keyword evidence="1" id="KW-0472">Membrane</keyword>
<dbReference type="PANTHER" id="PTHR33430:SF1">
    <property type="entry name" value="PGG DOMAIN-CONTAINING PROTEIN"/>
    <property type="match status" value="1"/>
</dbReference>
<dbReference type="eggNOG" id="ENOG502SQCS">
    <property type="taxonomic scope" value="Eukaryota"/>
</dbReference>
<feature type="transmembrane region" description="Helical" evidence="1">
    <location>
        <begin position="185"/>
        <end position="212"/>
    </location>
</feature>
<evidence type="ECO:0000313" key="3">
    <source>
        <dbReference type="Proteomes" id="UP000008311"/>
    </source>
</evidence>
<evidence type="ECO:0000313" key="2">
    <source>
        <dbReference type="EMBL" id="EEF35118.1"/>
    </source>
</evidence>
<dbReference type="EMBL" id="EQ974037">
    <property type="protein sequence ID" value="EEF35118.1"/>
    <property type="molecule type" value="Genomic_DNA"/>
</dbReference>
<feature type="transmembrane region" description="Helical" evidence="1">
    <location>
        <begin position="142"/>
        <end position="165"/>
    </location>
</feature>
<keyword evidence="1" id="KW-0812">Transmembrane</keyword>
<proteinExistence type="predicted"/>
<dbReference type="Proteomes" id="UP000008311">
    <property type="component" value="Unassembled WGS sequence"/>
</dbReference>
<organism evidence="2 3">
    <name type="scientific">Ricinus communis</name>
    <name type="common">Castor bean</name>
    <dbReference type="NCBI Taxonomy" id="3988"/>
    <lineage>
        <taxon>Eukaryota</taxon>
        <taxon>Viridiplantae</taxon>
        <taxon>Streptophyta</taxon>
        <taxon>Embryophyta</taxon>
        <taxon>Tracheophyta</taxon>
        <taxon>Spermatophyta</taxon>
        <taxon>Magnoliopsida</taxon>
        <taxon>eudicotyledons</taxon>
        <taxon>Gunneridae</taxon>
        <taxon>Pentapetalae</taxon>
        <taxon>rosids</taxon>
        <taxon>fabids</taxon>
        <taxon>Malpighiales</taxon>
        <taxon>Euphorbiaceae</taxon>
        <taxon>Acalyphoideae</taxon>
        <taxon>Acalypheae</taxon>
        <taxon>Ricinus</taxon>
    </lineage>
</organism>
<feature type="transmembrane region" description="Helical" evidence="1">
    <location>
        <begin position="41"/>
        <end position="59"/>
    </location>
</feature>